<dbReference type="Proteomes" id="UP000322887">
    <property type="component" value="Chromosome"/>
</dbReference>
<dbReference type="PROSITE" id="PS51257">
    <property type="entry name" value="PROKAR_LIPOPROTEIN"/>
    <property type="match status" value="1"/>
</dbReference>
<accession>A0ABX5YR95</accession>
<dbReference type="EMBL" id="CP042910">
    <property type="protein sequence ID" value="QEG18254.1"/>
    <property type="molecule type" value="Genomic_DNA"/>
</dbReference>
<feature type="signal peptide" evidence="1">
    <location>
        <begin position="1"/>
        <end position="26"/>
    </location>
</feature>
<feature type="chain" id="PRO_5047506123" description="Secreted protein" evidence="1">
    <location>
        <begin position="27"/>
        <end position="84"/>
    </location>
</feature>
<evidence type="ECO:0008006" key="4">
    <source>
        <dbReference type="Google" id="ProtNLM"/>
    </source>
</evidence>
<keyword evidence="1" id="KW-0732">Signal</keyword>
<evidence type="ECO:0000313" key="2">
    <source>
        <dbReference type="EMBL" id="QEG18254.1"/>
    </source>
</evidence>
<evidence type="ECO:0000313" key="3">
    <source>
        <dbReference type="Proteomes" id="UP000322887"/>
    </source>
</evidence>
<reference evidence="2 3" key="1">
    <citation type="submission" date="2019-08" db="EMBL/GenBank/DDBJ databases">
        <title>Deep-cultivation of Planctomycetes and their phenomic and genomic characterization uncovers novel biology.</title>
        <authorList>
            <person name="Wiegand S."/>
            <person name="Jogler M."/>
            <person name="Boedeker C."/>
            <person name="Pinto D."/>
            <person name="Vollmers J."/>
            <person name="Rivas-Marin E."/>
            <person name="Kohn T."/>
            <person name="Peeters S.H."/>
            <person name="Heuer A."/>
            <person name="Rast P."/>
            <person name="Oberbeckmann S."/>
            <person name="Bunk B."/>
            <person name="Jeske O."/>
            <person name="Meyerdierks A."/>
            <person name="Storesund J.E."/>
            <person name="Kallscheuer N."/>
            <person name="Luecker S."/>
            <person name="Lage O.M."/>
            <person name="Pohl T."/>
            <person name="Merkel B.J."/>
            <person name="Hornburger P."/>
            <person name="Mueller R.-W."/>
            <person name="Bruemmer F."/>
            <person name="Labrenz M."/>
            <person name="Spormann A.M."/>
            <person name="Op den Camp H."/>
            <person name="Overmann J."/>
            <person name="Amann R."/>
            <person name="Jetten M.S.M."/>
            <person name="Mascher T."/>
            <person name="Medema M.H."/>
            <person name="Devos D.P."/>
            <person name="Kaster A.-K."/>
            <person name="Ovreas L."/>
            <person name="Rohde M."/>
            <person name="Galperin M.Y."/>
            <person name="Jogler C."/>
        </authorList>
    </citation>
    <scope>NUCLEOTIDE SEQUENCE [LARGE SCALE GENOMIC DNA]</scope>
    <source>
        <strain evidence="2 3">DSM 8797</strain>
    </source>
</reference>
<name>A0ABX5YR95_9PLAN</name>
<gene>
    <name evidence="2" type="ORF">GmarT_41400</name>
</gene>
<proteinExistence type="predicted"/>
<sequence>MMNHTKKLLIRRNLLLIFLSIISCLATPGCGSGSSQKSSTYDAGRANRDQQAAELWYEMEMEKLQLQSDINRMSNEAFGSPSID</sequence>
<dbReference type="RefSeq" id="WP_002646712.1">
    <property type="nucleotide sequence ID" value="NZ_CP042910.1"/>
</dbReference>
<dbReference type="GeneID" id="98648616"/>
<keyword evidence="3" id="KW-1185">Reference proteome</keyword>
<protein>
    <recommendedName>
        <fullName evidence="4">Secreted protein</fullName>
    </recommendedName>
</protein>
<organism evidence="2 3">
    <name type="scientific">Gimesia maris</name>
    <dbReference type="NCBI Taxonomy" id="122"/>
    <lineage>
        <taxon>Bacteria</taxon>
        <taxon>Pseudomonadati</taxon>
        <taxon>Planctomycetota</taxon>
        <taxon>Planctomycetia</taxon>
        <taxon>Planctomycetales</taxon>
        <taxon>Planctomycetaceae</taxon>
        <taxon>Gimesia</taxon>
    </lineage>
</organism>
<evidence type="ECO:0000256" key="1">
    <source>
        <dbReference type="SAM" id="SignalP"/>
    </source>
</evidence>